<evidence type="ECO:0000256" key="1">
    <source>
        <dbReference type="SAM" id="MobiDB-lite"/>
    </source>
</evidence>
<dbReference type="InterPro" id="IPR045781">
    <property type="entry name" value="SxtJ"/>
</dbReference>
<accession>A0A916J1E2</accession>
<feature type="transmembrane region" description="Helical" evidence="2">
    <location>
        <begin position="21"/>
        <end position="54"/>
    </location>
</feature>
<keyword evidence="2" id="KW-0472">Membrane</keyword>
<feature type="transmembrane region" description="Helical" evidence="2">
    <location>
        <begin position="74"/>
        <end position="98"/>
    </location>
</feature>
<keyword evidence="2" id="KW-1133">Transmembrane helix</keyword>
<proteinExistence type="predicted"/>
<dbReference type="Proteomes" id="UP000742786">
    <property type="component" value="Unassembled WGS sequence"/>
</dbReference>
<organism evidence="3 4">
    <name type="scientific">Georgfuchsia toluolica</name>
    <dbReference type="NCBI Taxonomy" id="424218"/>
    <lineage>
        <taxon>Bacteria</taxon>
        <taxon>Pseudomonadati</taxon>
        <taxon>Pseudomonadota</taxon>
        <taxon>Betaproteobacteria</taxon>
        <taxon>Nitrosomonadales</taxon>
        <taxon>Sterolibacteriaceae</taxon>
        <taxon>Georgfuchsia</taxon>
    </lineage>
</organism>
<dbReference type="EMBL" id="CAJQUM010000001">
    <property type="protein sequence ID" value="CAG4882917.1"/>
    <property type="molecule type" value="Genomic_DNA"/>
</dbReference>
<dbReference type="AlphaFoldDB" id="A0A916J1E2"/>
<reference evidence="3" key="1">
    <citation type="submission" date="2021-04" db="EMBL/GenBank/DDBJ databases">
        <authorList>
            <person name="Hornung B."/>
        </authorList>
    </citation>
    <scope>NUCLEOTIDE SEQUENCE</scope>
    <source>
        <strain evidence="3">G5G6</strain>
    </source>
</reference>
<comment type="caution">
    <text evidence="3">The sequence shown here is derived from an EMBL/GenBank/DDBJ whole genome shotgun (WGS) entry which is preliminary data.</text>
</comment>
<name>A0A916J1E2_9PROT</name>
<keyword evidence="2" id="KW-0812">Transmembrane</keyword>
<keyword evidence="4" id="KW-1185">Reference proteome</keyword>
<dbReference type="Pfam" id="PF19588">
    <property type="entry name" value="SxtJ"/>
    <property type="match status" value="1"/>
</dbReference>
<evidence type="ECO:0000313" key="4">
    <source>
        <dbReference type="Proteomes" id="UP000742786"/>
    </source>
</evidence>
<gene>
    <name evidence="3" type="ORF">GTOL_10800</name>
</gene>
<evidence type="ECO:0000313" key="3">
    <source>
        <dbReference type="EMBL" id="CAG4882917.1"/>
    </source>
</evidence>
<protein>
    <submittedName>
        <fullName evidence="3">Uncharacterized protein</fullName>
    </submittedName>
</protein>
<evidence type="ECO:0000256" key="2">
    <source>
        <dbReference type="SAM" id="Phobius"/>
    </source>
</evidence>
<sequence length="132" mass="14719">MPSSPGSLLFMNTTLPSNRSFGWTFTGACAIAAIFYPWAAVAACLMAIVTLTRVRWLTPLNRAWMTLGELISRVVNPLVLGLIFFAVFTPVAFVMRLAGRDVLARKWDAGRRSYWSERDPPGPAEDSFKNMF</sequence>
<feature type="region of interest" description="Disordered" evidence="1">
    <location>
        <begin position="113"/>
        <end position="132"/>
    </location>
</feature>